<evidence type="ECO:0000256" key="4">
    <source>
        <dbReference type="ARBA" id="ARBA00022475"/>
    </source>
</evidence>
<dbReference type="SMART" id="SM00387">
    <property type="entry name" value="HATPase_c"/>
    <property type="match status" value="1"/>
</dbReference>
<dbReference type="InterPro" id="IPR050351">
    <property type="entry name" value="BphY/WalK/GraS-like"/>
</dbReference>
<dbReference type="GO" id="GO:0005886">
    <property type="term" value="C:plasma membrane"/>
    <property type="evidence" value="ECO:0007669"/>
    <property type="project" value="UniProtKB-SubCell"/>
</dbReference>
<feature type="transmembrane region" description="Helical" evidence="13">
    <location>
        <begin position="34"/>
        <end position="54"/>
    </location>
</feature>
<keyword evidence="7" id="KW-0547">Nucleotide-binding</keyword>
<proteinExistence type="predicted"/>
<keyword evidence="16" id="KW-1185">Reference proteome</keyword>
<dbReference type="InterPro" id="IPR005467">
    <property type="entry name" value="His_kinase_dom"/>
</dbReference>
<keyword evidence="11" id="KW-0902">Two-component regulatory system</keyword>
<evidence type="ECO:0000256" key="6">
    <source>
        <dbReference type="ARBA" id="ARBA00022692"/>
    </source>
</evidence>
<keyword evidence="5" id="KW-0808">Transferase</keyword>
<dbReference type="RefSeq" id="WP_143850162.1">
    <property type="nucleotide sequence ID" value="NZ_VLXZ01000013.1"/>
</dbReference>
<dbReference type="AlphaFoldDB" id="A0A553ZUY1"/>
<name>A0A553ZUY1_9BACI</name>
<reference evidence="15 16" key="1">
    <citation type="submission" date="2019-07" db="EMBL/GenBank/DDBJ databases">
        <authorList>
            <person name="Park Y.J."/>
            <person name="Jeong S.E."/>
            <person name="Jung H.S."/>
        </authorList>
    </citation>
    <scope>NUCLEOTIDE SEQUENCE [LARGE SCALE GENOMIC DNA]</scope>
    <source>
        <strain evidence="16">P16(2019)</strain>
    </source>
</reference>
<keyword evidence="8 15" id="KW-0418">Kinase</keyword>
<evidence type="ECO:0000256" key="5">
    <source>
        <dbReference type="ARBA" id="ARBA00022679"/>
    </source>
</evidence>
<comment type="catalytic activity">
    <reaction evidence="1">
        <text>ATP + protein L-histidine = ADP + protein N-phospho-L-histidine.</text>
        <dbReference type="EC" id="2.7.13.3"/>
    </reaction>
</comment>
<gene>
    <name evidence="15" type="ORF">FN960_17535</name>
</gene>
<evidence type="ECO:0000256" key="2">
    <source>
        <dbReference type="ARBA" id="ARBA00004651"/>
    </source>
</evidence>
<dbReference type="PROSITE" id="PS50109">
    <property type="entry name" value="HIS_KIN"/>
    <property type="match status" value="1"/>
</dbReference>
<feature type="domain" description="Histidine kinase" evidence="14">
    <location>
        <begin position="119"/>
        <end position="327"/>
    </location>
</feature>
<dbReference type="EMBL" id="VLXZ01000013">
    <property type="protein sequence ID" value="TSB45267.1"/>
    <property type="molecule type" value="Genomic_DNA"/>
</dbReference>
<dbReference type="OrthoDB" id="9780487at2"/>
<evidence type="ECO:0000313" key="15">
    <source>
        <dbReference type="EMBL" id="TSB45267.1"/>
    </source>
</evidence>
<dbReference type="GO" id="GO:0016036">
    <property type="term" value="P:cellular response to phosphate starvation"/>
    <property type="evidence" value="ECO:0007669"/>
    <property type="project" value="TreeGrafter"/>
</dbReference>
<evidence type="ECO:0000256" key="10">
    <source>
        <dbReference type="ARBA" id="ARBA00022989"/>
    </source>
</evidence>
<keyword evidence="10 13" id="KW-1133">Transmembrane helix</keyword>
<accession>A0A553ZUY1</accession>
<dbReference type="PANTHER" id="PTHR45453:SF2">
    <property type="entry name" value="HISTIDINE KINASE"/>
    <property type="match status" value="1"/>
</dbReference>
<keyword evidence="9" id="KW-0067">ATP-binding</keyword>
<dbReference type="GO" id="GO:0004721">
    <property type="term" value="F:phosphoprotein phosphatase activity"/>
    <property type="evidence" value="ECO:0007669"/>
    <property type="project" value="TreeGrafter"/>
</dbReference>
<evidence type="ECO:0000256" key="13">
    <source>
        <dbReference type="SAM" id="Phobius"/>
    </source>
</evidence>
<dbReference type="Pfam" id="PF02518">
    <property type="entry name" value="HATPase_c"/>
    <property type="match status" value="1"/>
</dbReference>
<dbReference type="EC" id="2.7.13.3" evidence="3"/>
<keyword evidence="12 13" id="KW-0472">Membrane</keyword>
<evidence type="ECO:0000256" key="12">
    <source>
        <dbReference type="ARBA" id="ARBA00023136"/>
    </source>
</evidence>
<evidence type="ECO:0000256" key="7">
    <source>
        <dbReference type="ARBA" id="ARBA00022741"/>
    </source>
</evidence>
<protein>
    <recommendedName>
        <fullName evidence="3">histidine kinase</fullName>
        <ecNumber evidence="3">2.7.13.3</ecNumber>
    </recommendedName>
</protein>
<evidence type="ECO:0000256" key="1">
    <source>
        <dbReference type="ARBA" id="ARBA00000085"/>
    </source>
</evidence>
<sequence>MKLFWRDHTLLITVYILQMLILISILFLDPGTQASSVFYAIFLSFLLLTGYLIYRFIVLAPYYRKLNDDTSHHHDFKIDGSHPMIVAHNQLMTRHYNQHQAQLHQLEIRKNQQVQFMTQWVHQMKTPVSVMNLITQNEQENEEFPALRTELKRLEKGLDLALHTARFEQFEQDFRVKSVHVQTIIQQVVQENKRLFILKELYPKLTIDQNLYVSTDPKWLLFMLDQLVVNAIKYTRDHGKQLSIEANVVEGNPTIQIIDQGVGIQSADLPMIHRPFYTGENGRKYGESTGMGLHLVHELCEKLRIQFLIESEYGKGTTASLIFVQDRS</sequence>
<dbReference type="InterPro" id="IPR003594">
    <property type="entry name" value="HATPase_dom"/>
</dbReference>
<comment type="caution">
    <text evidence="15">The sequence shown here is derived from an EMBL/GenBank/DDBJ whole genome shotgun (WGS) entry which is preliminary data.</text>
</comment>
<evidence type="ECO:0000256" key="3">
    <source>
        <dbReference type="ARBA" id="ARBA00012438"/>
    </source>
</evidence>
<evidence type="ECO:0000256" key="11">
    <source>
        <dbReference type="ARBA" id="ARBA00023012"/>
    </source>
</evidence>
<dbReference type="PANTHER" id="PTHR45453">
    <property type="entry name" value="PHOSPHATE REGULON SENSOR PROTEIN PHOR"/>
    <property type="match status" value="1"/>
</dbReference>
<dbReference type="Gene3D" id="3.30.565.10">
    <property type="entry name" value="Histidine kinase-like ATPase, C-terminal domain"/>
    <property type="match status" value="1"/>
</dbReference>
<evidence type="ECO:0000259" key="14">
    <source>
        <dbReference type="PROSITE" id="PS50109"/>
    </source>
</evidence>
<organism evidence="15 16">
    <name type="scientific">Alkalicoccobacillus porphyridii</name>
    <dbReference type="NCBI Taxonomy" id="2597270"/>
    <lineage>
        <taxon>Bacteria</taxon>
        <taxon>Bacillati</taxon>
        <taxon>Bacillota</taxon>
        <taxon>Bacilli</taxon>
        <taxon>Bacillales</taxon>
        <taxon>Bacillaceae</taxon>
        <taxon>Alkalicoccobacillus</taxon>
    </lineage>
</organism>
<dbReference type="GO" id="GO:0005524">
    <property type="term" value="F:ATP binding"/>
    <property type="evidence" value="ECO:0007669"/>
    <property type="project" value="UniProtKB-KW"/>
</dbReference>
<evidence type="ECO:0000256" key="9">
    <source>
        <dbReference type="ARBA" id="ARBA00022840"/>
    </source>
</evidence>
<dbReference type="InterPro" id="IPR036890">
    <property type="entry name" value="HATPase_C_sf"/>
</dbReference>
<feature type="transmembrane region" description="Helical" evidence="13">
    <location>
        <begin position="9"/>
        <end position="28"/>
    </location>
</feature>
<dbReference type="Proteomes" id="UP000318521">
    <property type="component" value="Unassembled WGS sequence"/>
</dbReference>
<comment type="subcellular location">
    <subcellularLocation>
        <location evidence="2">Cell membrane</location>
        <topology evidence="2">Multi-pass membrane protein</topology>
    </subcellularLocation>
</comment>
<evidence type="ECO:0000256" key="8">
    <source>
        <dbReference type="ARBA" id="ARBA00022777"/>
    </source>
</evidence>
<keyword evidence="6 13" id="KW-0812">Transmembrane</keyword>
<dbReference type="GO" id="GO:0000155">
    <property type="term" value="F:phosphorelay sensor kinase activity"/>
    <property type="evidence" value="ECO:0007669"/>
    <property type="project" value="TreeGrafter"/>
</dbReference>
<keyword evidence="4" id="KW-1003">Cell membrane</keyword>
<dbReference type="SUPFAM" id="SSF55874">
    <property type="entry name" value="ATPase domain of HSP90 chaperone/DNA topoisomerase II/histidine kinase"/>
    <property type="match status" value="1"/>
</dbReference>
<evidence type="ECO:0000313" key="16">
    <source>
        <dbReference type="Proteomes" id="UP000318521"/>
    </source>
</evidence>